<feature type="compositionally biased region" description="Low complexity" evidence="1">
    <location>
        <begin position="1"/>
        <end position="24"/>
    </location>
</feature>
<dbReference type="InterPro" id="IPR030802">
    <property type="entry name" value="Permease_MalE"/>
</dbReference>
<keyword evidence="2" id="KW-0812">Transmembrane</keyword>
<feature type="transmembrane region" description="Helical" evidence="2">
    <location>
        <begin position="186"/>
        <end position="208"/>
    </location>
</feature>
<dbReference type="Proteomes" id="UP001217485">
    <property type="component" value="Unassembled WGS sequence"/>
</dbReference>
<evidence type="ECO:0000313" key="4">
    <source>
        <dbReference type="Proteomes" id="UP001217485"/>
    </source>
</evidence>
<name>A0ABT5C674_9BACT</name>
<dbReference type="PANTHER" id="PTHR30188">
    <property type="entry name" value="ABC TRANSPORTER PERMEASE PROTEIN-RELATED"/>
    <property type="match status" value="1"/>
</dbReference>
<feature type="transmembrane region" description="Helical" evidence="2">
    <location>
        <begin position="241"/>
        <end position="260"/>
    </location>
</feature>
<organism evidence="3 4">
    <name type="scientific">Sorangium atrum</name>
    <dbReference type="NCBI Taxonomy" id="2995308"/>
    <lineage>
        <taxon>Bacteria</taxon>
        <taxon>Pseudomonadati</taxon>
        <taxon>Myxococcota</taxon>
        <taxon>Polyangia</taxon>
        <taxon>Polyangiales</taxon>
        <taxon>Polyangiaceae</taxon>
        <taxon>Sorangium</taxon>
    </lineage>
</organism>
<dbReference type="PANTHER" id="PTHR30188:SF4">
    <property type="entry name" value="PROTEIN TRIGALACTOSYLDIACYLGLYCEROL 1, CHLOROPLASTIC"/>
    <property type="match status" value="1"/>
</dbReference>
<reference evidence="3 4" key="1">
    <citation type="submission" date="2023-01" db="EMBL/GenBank/DDBJ databases">
        <title>Minimal conservation of predation-associated metabolite biosynthetic gene clusters underscores biosynthetic potential of Myxococcota including descriptions for ten novel species: Archangium lansinium sp. nov., Myxococcus landrumus sp. nov., Nannocystis bai.</title>
        <authorList>
            <person name="Ahearne A."/>
            <person name="Stevens C."/>
            <person name="Dowd S."/>
        </authorList>
    </citation>
    <scope>NUCLEOTIDE SEQUENCE [LARGE SCALE GENOMIC DNA]</scope>
    <source>
        <strain evidence="3 4">WIWO2</strain>
    </source>
</reference>
<keyword evidence="4" id="KW-1185">Reference proteome</keyword>
<feature type="transmembrane region" description="Helical" evidence="2">
    <location>
        <begin position="94"/>
        <end position="113"/>
    </location>
</feature>
<feature type="region of interest" description="Disordered" evidence="1">
    <location>
        <begin position="1"/>
        <end position="41"/>
    </location>
</feature>
<keyword evidence="2" id="KW-0472">Membrane</keyword>
<proteinExistence type="predicted"/>
<evidence type="ECO:0000313" key="3">
    <source>
        <dbReference type="EMBL" id="MDC0681928.1"/>
    </source>
</evidence>
<evidence type="ECO:0000256" key="1">
    <source>
        <dbReference type="SAM" id="MobiDB-lite"/>
    </source>
</evidence>
<gene>
    <name evidence="3" type="ORF">POL72_29590</name>
</gene>
<feature type="transmembrane region" description="Helical" evidence="2">
    <location>
        <begin position="51"/>
        <end position="73"/>
    </location>
</feature>
<accession>A0ABT5C674</accession>
<feature type="transmembrane region" description="Helical" evidence="2">
    <location>
        <begin position="272"/>
        <end position="291"/>
    </location>
</feature>
<dbReference type="RefSeq" id="WP_272099383.1">
    <property type="nucleotide sequence ID" value="NZ_JAQNDK010000003.1"/>
</dbReference>
<sequence>MTSPAGPGTAARAHGGGALASSGAPPAPPVKRPRAPLAQEPSGVHQLGGSFLQIAATVGGMAVLAGKIAARVATLRVDGAEFMRNLYRMGVKSMPIVIVTALFTGAIMVIQAAPLVERFGAHGLLGWGAGFGTLREIAPLLTALMINGRVGANNTAELGTMVVTEQIDALRVLAIDPVSFLIAPRFLAMVLTLLLSVIFADALALLGAALTGDLLLGVAPAVFYNGLTSGLLDIGDVTSGLVKSVVFGVVLALSSCQYGLGVTGGAPGVGRAVNATVVASAAGIFILDYFVSFTLD</sequence>
<dbReference type="EMBL" id="JAQNDK010000003">
    <property type="protein sequence ID" value="MDC0681928.1"/>
    <property type="molecule type" value="Genomic_DNA"/>
</dbReference>
<evidence type="ECO:0000256" key="2">
    <source>
        <dbReference type="SAM" id="Phobius"/>
    </source>
</evidence>
<dbReference type="Pfam" id="PF02405">
    <property type="entry name" value="MlaE"/>
    <property type="match status" value="1"/>
</dbReference>
<keyword evidence="2" id="KW-1133">Transmembrane helix</keyword>
<comment type="caution">
    <text evidence="3">The sequence shown here is derived from an EMBL/GenBank/DDBJ whole genome shotgun (WGS) entry which is preliminary data.</text>
</comment>
<protein>
    <submittedName>
        <fullName evidence="3">ABC transporter permease</fullName>
    </submittedName>
</protein>